<feature type="domain" description="Probable ATP-binding protein BrxC winged helix-turn-helix" evidence="3">
    <location>
        <begin position="764"/>
        <end position="870"/>
    </location>
</feature>
<evidence type="ECO:0000313" key="6">
    <source>
        <dbReference type="EMBL" id="SEK85745.1"/>
    </source>
</evidence>
<feature type="region of interest" description="Disordered" evidence="2">
    <location>
        <begin position="1136"/>
        <end position="1188"/>
    </location>
</feature>
<feature type="coiled-coil region" evidence="1">
    <location>
        <begin position="548"/>
        <end position="575"/>
    </location>
</feature>
<dbReference type="AlphaFoldDB" id="A0A1H7KID2"/>
<dbReference type="Proteomes" id="UP000199297">
    <property type="component" value="Unassembled WGS sequence"/>
</dbReference>
<dbReference type="RefSeq" id="WP_085284213.1">
    <property type="nucleotide sequence ID" value="NZ_FOBI01000003.1"/>
</dbReference>
<accession>A0A1H7KID2</accession>
<gene>
    <name evidence="6" type="ORF">SAMN05216262_103131</name>
</gene>
<dbReference type="STRING" id="641665.GCA_002104455_02664"/>
<dbReference type="Pfam" id="PF25796">
    <property type="entry name" value="BREX_BrxC_4th"/>
    <property type="match status" value="1"/>
</dbReference>
<feature type="domain" description="Probable ATP-binding protein BrxC 4th six-stranded beta-sheet" evidence="5">
    <location>
        <begin position="565"/>
        <end position="744"/>
    </location>
</feature>
<evidence type="ECO:0000259" key="5">
    <source>
        <dbReference type="Pfam" id="PF25796"/>
    </source>
</evidence>
<feature type="compositionally biased region" description="Low complexity" evidence="2">
    <location>
        <begin position="1145"/>
        <end position="1167"/>
    </location>
</feature>
<evidence type="ECO:0000259" key="4">
    <source>
        <dbReference type="Pfam" id="PF25792"/>
    </source>
</evidence>
<protein>
    <recommendedName>
        <fullName evidence="8">BREX system P-loop protein BrxC</fullName>
    </recommendedName>
</protein>
<feature type="domain" description="Probable ATP-binding protein BrxC alpha-helical" evidence="4">
    <location>
        <begin position="884"/>
        <end position="1005"/>
    </location>
</feature>
<dbReference type="InterPro" id="IPR058036">
    <property type="entry name" value="BREX_BrxC_4th"/>
</dbReference>
<keyword evidence="1" id="KW-0175">Coiled coil</keyword>
<dbReference type="OrthoDB" id="3201900at2"/>
<dbReference type="EMBL" id="FOBI01000003">
    <property type="protein sequence ID" value="SEK85745.1"/>
    <property type="molecule type" value="Genomic_DNA"/>
</dbReference>
<evidence type="ECO:0000259" key="3">
    <source>
        <dbReference type="Pfam" id="PF25791"/>
    </source>
</evidence>
<dbReference type="InterPro" id="IPR058038">
    <property type="entry name" value="BREX_BrxC_wHTH"/>
</dbReference>
<name>A0A1H7KID2_9GAMM</name>
<reference evidence="7" key="1">
    <citation type="submission" date="2016-10" db="EMBL/GenBank/DDBJ databases">
        <authorList>
            <person name="Varghese N."/>
            <person name="Submissions S."/>
        </authorList>
    </citation>
    <scope>NUCLEOTIDE SEQUENCE [LARGE SCALE GENOMIC DNA]</scope>
    <source>
        <strain evidence="7">CGMCC 1.9127</strain>
    </source>
</reference>
<keyword evidence="7" id="KW-1185">Reference proteome</keyword>
<evidence type="ECO:0000313" key="7">
    <source>
        <dbReference type="Proteomes" id="UP000199297"/>
    </source>
</evidence>
<evidence type="ECO:0008006" key="8">
    <source>
        <dbReference type="Google" id="ProtNLM"/>
    </source>
</evidence>
<dbReference type="InterPro" id="IPR058037">
    <property type="entry name" value="BREX_BrxC_helical"/>
</dbReference>
<proteinExistence type="predicted"/>
<dbReference type="InterPro" id="IPR047679">
    <property type="entry name" value="BREX_BrxC"/>
</dbReference>
<sequence length="1243" mass="140872">MQIKDLFIKDINRPINGVVKADQLESNTVFTELDEYVITKELATHFEEFFDAYMPSVRDPKKKAESGKIGVWVSGFFGSGKSHFIKILSYLLQNIKATNGEIDRSAIEFFKDKNLDGFLLGEIDTAVTKENTVILFNIDSRANTDEGVDAILKVFLKVFNEQMGFSGDHPHIAHLERELDQRGVFQQFKEEFNTLTSSNWLEERDAYDFYRDDMAEALGKVTNQSTESARQWVEQLENNFTLDIANFCKWVKEYLDADLNRRVLFFVDEVGQFIGNNTQMMLKLQTITENLGTICEGRAWVVVTSQEDIDSVIGHMAGSKGHDFSKIQGRFERLSLSSSNTSEVIEKRLLSKLEQARPILQTLYDQKGDILRNQLAFDSTTTAELANYKDATSFIHSYPFVPYHYNLVQKIFEAIRKAGATGLHLSRGERSLLDAFQSAAKQVRYEEVGVLIPLYYFYPAIESFLDTSVKKDIDQAAEKESISDFALNILKTLFLIRYVDVIKSTMDNLVTLCVSKVDEDRLTLRRDIEQALNALEANLLIARQGDEYIFLTNEEKEIENEIRETEIELSDETKKLSDLIFDDVLRRDNIYRYPENKQDFPISRFCNGMPRDGSQENDLVVKIISPIDPNYSEYDSTVCANQSQDGLSSGGAGAIIIKLADNNKVFDEIRTFIKTDKFLRRNTGNRPEQQQLLHQKGSENQDRNRRVKLAIEDLLKDAEFYALGSQQNPKGGAISTILQELYKYVIENTFSKLKLVKPFPGDIRREIQNTLVADDIGQIGLDLQGQEANPLAVLEVEKFISLGDDAGRPITAEDIVKRFSKRPFGWNDEEIVLIISRLALANKICFQSRQQDVSLKNAYDNLMQVRKRAELRVRHIKQQSEANLKRAAKLFKDVFQKNAADSEKELFNDAKSNFATIKGKLDAFANKASTGHYPGVSEIESGRVLLAGLIETQSSFQFIEQFLACENDLLDFEEDYQDIEDFYETQFATWQKLQRALTIDFDRNRTALEKDNDALAALQKLENIYNKPRPYREIKDIEPLIESVSKVNDQLLQEKRAHAKSRIEHRIEQVQKQITAAHVPSELSNRALRPLQLALQRLDGLSGIAEILQEQADSINLEEDAYDLINKHIEDQQALAAKQAKEEAAAAASNSTSDSSANPSSVSTSNTGSGGYEPSTTEPQQVAEPAVNTPIPKKIVSIDTASIIRDVNATGVIETEQDIDAYLAALKEKLTELVNSNNKVRIR</sequence>
<dbReference type="Pfam" id="PF25791">
    <property type="entry name" value="WHD_BREX_BrxC"/>
    <property type="match status" value="1"/>
</dbReference>
<dbReference type="Pfam" id="PF25792">
    <property type="entry name" value="BREX_BrxC_helical"/>
    <property type="match status" value="1"/>
</dbReference>
<evidence type="ECO:0000256" key="1">
    <source>
        <dbReference type="SAM" id="Coils"/>
    </source>
</evidence>
<organism evidence="6 7">
    <name type="scientific">Colwellia chukchiensis</name>
    <dbReference type="NCBI Taxonomy" id="641665"/>
    <lineage>
        <taxon>Bacteria</taxon>
        <taxon>Pseudomonadati</taxon>
        <taxon>Pseudomonadota</taxon>
        <taxon>Gammaproteobacteria</taxon>
        <taxon>Alteromonadales</taxon>
        <taxon>Colwelliaceae</taxon>
        <taxon>Colwellia</taxon>
    </lineage>
</organism>
<dbReference type="NCBIfam" id="NF033441">
    <property type="entry name" value="BREX_BrxC"/>
    <property type="match status" value="1"/>
</dbReference>
<evidence type="ECO:0000256" key="2">
    <source>
        <dbReference type="SAM" id="MobiDB-lite"/>
    </source>
</evidence>